<keyword evidence="1" id="KW-0732">Signal</keyword>
<dbReference type="AlphaFoldDB" id="W6XW63"/>
<dbReference type="InterPro" id="IPR041157">
    <property type="entry name" value="PUD1/2"/>
</dbReference>
<proteinExistence type="predicted"/>
<evidence type="ECO:0000313" key="3">
    <source>
        <dbReference type="EMBL" id="EUC27024.1"/>
    </source>
</evidence>
<dbReference type="PANTHER" id="PTHR31557:SF0">
    <property type="entry name" value="5C820-RELATED"/>
    <property type="match status" value="1"/>
</dbReference>
<feature type="chain" id="PRO_5004885134" description="Up-regulated in Daf-2 domain-containing protein" evidence="1">
    <location>
        <begin position="22"/>
        <end position="230"/>
    </location>
</feature>
<dbReference type="GeneID" id="19144510"/>
<dbReference type="HOGENOM" id="CLU_1390418_0_0_1"/>
<protein>
    <recommendedName>
        <fullName evidence="2">Up-regulated in Daf-2 domain-containing protein</fullName>
    </recommendedName>
</protein>
<evidence type="ECO:0000256" key="1">
    <source>
        <dbReference type="SAM" id="SignalP"/>
    </source>
</evidence>
<dbReference type="Pfam" id="PF18457">
    <property type="entry name" value="PUD1_2"/>
    <property type="match status" value="1"/>
</dbReference>
<dbReference type="PANTHER" id="PTHR31557">
    <property type="entry name" value="5C820-RELATED-RELATED"/>
    <property type="match status" value="1"/>
</dbReference>
<evidence type="ECO:0000259" key="2">
    <source>
        <dbReference type="Pfam" id="PF18457"/>
    </source>
</evidence>
<dbReference type="eggNOG" id="ENOG502T34G">
    <property type="taxonomic scope" value="Eukaryota"/>
</dbReference>
<dbReference type="EMBL" id="KI965029">
    <property type="protein sequence ID" value="EUC27024.1"/>
    <property type="molecule type" value="Genomic_DNA"/>
</dbReference>
<dbReference type="RefSeq" id="XP_007718675.1">
    <property type="nucleotide sequence ID" value="XM_007720485.1"/>
</dbReference>
<reference evidence="3 4" key="1">
    <citation type="journal article" date="2013" name="PLoS Genet.">
        <title>Comparative genome structure, secondary metabolite, and effector coding capacity across Cochliobolus pathogens.</title>
        <authorList>
            <person name="Condon B.J."/>
            <person name="Leng Y."/>
            <person name="Wu D."/>
            <person name="Bushley K.E."/>
            <person name="Ohm R.A."/>
            <person name="Otillar R."/>
            <person name="Martin J."/>
            <person name="Schackwitz W."/>
            <person name="Grimwood J."/>
            <person name="MohdZainudin N."/>
            <person name="Xue C."/>
            <person name="Wang R."/>
            <person name="Manning V.A."/>
            <person name="Dhillon B."/>
            <person name="Tu Z.J."/>
            <person name="Steffenson B.J."/>
            <person name="Salamov A."/>
            <person name="Sun H."/>
            <person name="Lowry S."/>
            <person name="LaButti K."/>
            <person name="Han J."/>
            <person name="Copeland A."/>
            <person name="Lindquist E."/>
            <person name="Barry K."/>
            <person name="Schmutz J."/>
            <person name="Baker S.E."/>
            <person name="Ciuffetti L.M."/>
            <person name="Grigoriev I.V."/>
            <person name="Zhong S."/>
            <person name="Turgeon B.G."/>
        </authorList>
    </citation>
    <scope>NUCLEOTIDE SEQUENCE [LARGE SCALE GENOMIC DNA]</scope>
    <source>
        <strain evidence="3 4">26-R-13</strain>
    </source>
</reference>
<feature type="domain" description="Up-regulated in Daf-2" evidence="2">
    <location>
        <begin position="23"/>
        <end position="206"/>
    </location>
</feature>
<dbReference type="OrthoDB" id="5785880at2759"/>
<dbReference type="Gene3D" id="2.60.40.3820">
    <property type="match status" value="2"/>
</dbReference>
<accession>W6XW63</accession>
<name>W6XW63_COCC2</name>
<feature type="signal peptide" evidence="1">
    <location>
        <begin position="1"/>
        <end position="21"/>
    </location>
</feature>
<organism evidence="3 4">
    <name type="scientific">Cochliobolus carbonum (strain 26-R-13)</name>
    <name type="common">Maize leaf spot fungus</name>
    <name type="synonym">Bipolaris zeicola</name>
    <dbReference type="NCBI Taxonomy" id="930089"/>
    <lineage>
        <taxon>Eukaryota</taxon>
        <taxon>Fungi</taxon>
        <taxon>Dikarya</taxon>
        <taxon>Ascomycota</taxon>
        <taxon>Pezizomycotina</taxon>
        <taxon>Dothideomycetes</taxon>
        <taxon>Pleosporomycetidae</taxon>
        <taxon>Pleosporales</taxon>
        <taxon>Pleosporineae</taxon>
        <taxon>Pleosporaceae</taxon>
        <taxon>Bipolaris</taxon>
    </lineage>
</organism>
<dbReference type="Proteomes" id="UP000053841">
    <property type="component" value="Unassembled WGS sequence"/>
</dbReference>
<keyword evidence="4" id="KW-1185">Reference proteome</keyword>
<sequence length="230" mass="25503">MGVTSFSKLIVVLCWLPLALCVTKREAYVTIQNNTPDVISGASITHKYSDNYKNQADFGDILPGATSSILQTVEYNTGAFTTGRDWWFITYHREQAGSERPNELLMWYSDPTNFRSIIDFLEKAAPALIKVAINAAKGSNPALLPAAKVAKIASKVMCKALFNDESTAGFKQHILRKEDAGETTAIVINTDNTITFKSRSGNSETVTSTKWVEAEHYYYSIIVLYQPLAM</sequence>
<dbReference type="KEGG" id="bze:COCCADRAFT_112759"/>
<gene>
    <name evidence="3" type="ORF">COCCADRAFT_112759</name>
</gene>
<evidence type="ECO:0000313" key="4">
    <source>
        <dbReference type="Proteomes" id="UP000053841"/>
    </source>
</evidence>